<sequence>RPLLNEILLELERLSAETDFEFITNHLAQDVPSRLTFSSYPEEDSVINKYNYCYACESKEEINIVRSPSQSSVSICILPEESHRITKRVESKNGHLVIDCPIPQGLLTNIPHSNTKEFTHLRYTACTSDSGSFKTENFMLRQIEYEPLRQTDLFILITINDDEDETHLSRTLHGIMKNVAYFCSPENPETWGKDGWKKVVICIISNGRDNINNRILAYLTVLGAYQDGVAKALVDNKLVEAHIYEYTVQIPIQSLEDTVDMESKDYGVVPTQILFCLKEKRKDKADTYQWFFNAFCPILNPKICILIEAGIKLGDKSIYDLWKSFSARPQVAGVCGQINIMNNIGWIKLLNPIVAAQIFKHKLSYIIDMPFESAFGYITSMPEGFCAYRYPALQNITEHTEDRVFGFELITKPDCSWILHYEKSVQVEKYIPEDLTKFKQKQICLIN</sequence>
<evidence type="ECO:0000313" key="2">
    <source>
        <dbReference type="Proteomes" id="UP000789920"/>
    </source>
</evidence>
<accession>A0ACA9QWH9</accession>
<organism evidence="1 2">
    <name type="scientific">Racocetra persica</name>
    <dbReference type="NCBI Taxonomy" id="160502"/>
    <lineage>
        <taxon>Eukaryota</taxon>
        <taxon>Fungi</taxon>
        <taxon>Fungi incertae sedis</taxon>
        <taxon>Mucoromycota</taxon>
        <taxon>Glomeromycotina</taxon>
        <taxon>Glomeromycetes</taxon>
        <taxon>Diversisporales</taxon>
        <taxon>Gigasporaceae</taxon>
        <taxon>Racocetra</taxon>
    </lineage>
</organism>
<dbReference type="EMBL" id="CAJVQC010038848">
    <property type="protein sequence ID" value="CAG8767168.1"/>
    <property type="molecule type" value="Genomic_DNA"/>
</dbReference>
<dbReference type="Proteomes" id="UP000789920">
    <property type="component" value="Unassembled WGS sequence"/>
</dbReference>
<gene>
    <name evidence="1" type="ORF">RPERSI_LOCUS15944</name>
</gene>
<reference evidence="1" key="1">
    <citation type="submission" date="2021-06" db="EMBL/GenBank/DDBJ databases">
        <authorList>
            <person name="Kallberg Y."/>
            <person name="Tangrot J."/>
            <person name="Rosling A."/>
        </authorList>
    </citation>
    <scope>NUCLEOTIDE SEQUENCE</scope>
    <source>
        <strain evidence="1">MA461A</strain>
    </source>
</reference>
<evidence type="ECO:0000313" key="1">
    <source>
        <dbReference type="EMBL" id="CAG8767168.1"/>
    </source>
</evidence>
<proteinExistence type="predicted"/>
<comment type="caution">
    <text evidence="1">The sequence shown here is derived from an EMBL/GenBank/DDBJ whole genome shotgun (WGS) entry which is preliminary data.</text>
</comment>
<name>A0ACA9QWH9_9GLOM</name>
<protein>
    <submittedName>
        <fullName evidence="1">7877_t:CDS:1</fullName>
    </submittedName>
</protein>
<feature type="non-terminal residue" evidence="1">
    <location>
        <position position="447"/>
    </location>
</feature>
<feature type="non-terminal residue" evidence="1">
    <location>
        <position position="1"/>
    </location>
</feature>
<keyword evidence="2" id="KW-1185">Reference proteome</keyword>